<comment type="caution">
    <text evidence="1">The sequence shown here is derived from an EMBL/GenBank/DDBJ whole genome shotgun (WGS) entry which is preliminary data.</text>
</comment>
<dbReference type="RefSeq" id="WP_189582534.1">
    <property type="nucleotide sequence ID" value="NZ_BMYF01000013.1"/>
</dbReference>
<organism evidence="1 2">
    <name type="scientific">Mongoliitalea lutea</name>
    <dbReference type="NCBI Taxonomy" id="849756"/>
    <lineage>
        <taxon>Bacteria</taxon>
        <taxon>Pseudomonadati</taxon>
        <taxon>Bacteroidota</taxon>
        <taxon>Cytophagia</taxon>
        <taxon>Cytophagales</taxon>
        <taxon>Cyclobacteriaceae</taxon>
        <taxon>Mongoliitalea</taxon>
    </lineage>
</organism>
<sequence>MKKTFITWILISLAFISHAQITFLNRHEVEVKFMENDFMLMVEGDQVIGFRTLPERGFNLKTKLQFFVANESLKAEPIHEVLLKDSYDLVGYDIDGGIFYVLLQKGTPFSTDKYLIAIDIESKEAEEIDLSKLLGMELQEFVVFGGSVALMGLIENRPAVQLFRLEDGSIFTLEGIYFRDSKILQVRKDSELGLLDILVSKRNRFKEKQLTLLSFDNQGNKMRDILMQDSEDRENELVEGVLTGIQDYQQHMLGTFGLRRREAYRGLYISEINQFGEYEMKKYTMEDFPNYYAYLTEKQELKKIRAIEKIIEKGKIPTIRPVFTLREIIPTPEGFLIYTENLTINNPRYAARDGMYSPQVNANQRMFYDPNFMGGPWGVRNPGFRTMNAMTPTEYRYHAAYMIYIHRDGRVLWDNAINLFNHTRVIPGKYGEVHFDGNKLHFLHLNGVKIIATYLKNGEMIFLNEEFEIQLMDENARIRETKEESLELRYWYDDFFLLSGKQKVRFMDENMKEATRDVFFVTKLKVDGELFKGEQQSRMLRNVK</sequence>
<reference evidence="1" key="2">
    <citation type="submission" date="2020-09" db="EMBL/GenBank/DDBJ databases">
        <authorList>
            <person name="Sun Q."/>
            <person name="Kim S."/>
        </authorList>
    </citation>
    <scope>NUCLEOTIDE SEQUENCE</scope>
    <source>
        <strain evidence="1">KCTC 23224</strain>
    </source>
</reference>
<reference evidence="1" key="1">
    <citation type="journal article" date="2014" name="Int. J. Syst. Evol. Microbiol.">
        <title>Complete genome sequence of Corynebacterium casei LMG S-19264T (=DSM 44701T), isolated from a smear-ripened cheese.</title>
        <authorList>
            <consortium name="US DOE Joint Genome Institute (JGI-PGF)"/>
            <person name="Walter F."/>
            <person name="Albersmeier A."/>
            <person name="Kalinowski J."/>
            <person name="Ruckert C."/>
        </authorList>
    </citation>
    <scope>NUCLEOTIDE SEQUENCE</scope>
    <source>
        <strain evidence="1">KCTC 23224</strain>
    </source>
</reference>
<gene>
    <name evidence="1" type="ORF">GCM10008106_23230</name>
</gene>
<name>A0A8J3D076_9BACT</name>
<protein>
    <submittedName>
        <fullName evidence="1">Uncharacterized protein</fullName>
    </submittedName>
</protein>
<dbReference type="AlphaFoldDB" id="A0A8J3D076"/>
<evidence type="ECO:0000313" key="1">
    <source>
        <dbReference type="EMBL" id="GHB41453.1"/>
    </source>
</evidence>
<dbReference type="EMBL" id="BMYF01000013">
    <property type="protein sequence ID" value="GHB41453.1"/>
    <property type="molecule type" value="Genomic_DNA"/>
</dbReference>
<dbReference type="Proteomes" id="UP000642809">
    <property type="component" value="Unassembled WGS sequence"/>
</dbReference>
<keyword evidence="2" id="KW-1185">Reference proteome</keyword>
<proteinExistence type="predicted"/>
<evidence type="ECO:0000313" key="2">
    <source>
        <dbReference type="Proteomes" id="UP000642809"/>
    </source>
</evidence>
<accession>A0A8J3D076</accession>